<dbReference type="PANTHER" id="PTHR23150:SF19">
    <property type="entry name" value="FORMYLGLYCINE-GENERATING ENZYME"/>
    <property type="match status" value="1"/>
</dbReference>
<dbReference type="InterPro" id="IPR042095">
    <property type="entry name" value="SUMF_sf"/>
</dbReference>
<dbReference type="Proteomes" id="UP001379533">
    <property type="component" value="Chromosome"/>
</dbReference>
<sequence>MISVRGPVLVALCAGFVAILAGSAPLRAEDAEMLPVPGGTFTMGADRGGQDDEHPAHAVTLKPFLLDRTEVTHAAYAECVAAHACRPADANIATRSHAARESLFHGPRQPINGVSWDDAHAYCAWRGKRLPREAEYERAIRGDDGRKFPWGNQPATPELTVFGRDLGRQATDDVGSHPKGKGPYGHDDLAGNVWEWMEDEYDPIAYTRPTASEGKPGSCPEILAALNKLREEGKQGFTGSNPIPRICERVLRGGAYNYDGPSLRSTNRVHHPGTYRLVMTGFRCAKDGA</sequence>
<dbReference type="RefSeq" id="WP_394847250.1">
    <property type="nucleotide sequence ID" value="NZ_CP089982.1"/>
</dbReference>
<dbReference type="Pfam" id="PF03781">
    <property type="entry name" value="FGE-sulfatase"/>
    <property type="match status" value="1"/>
</dbReference>
<proteinExistence type="predicted"/>
<protein>
    <submittedName>
        <fullName evidence="2">Formylglycine-generating enzyme family protein</fullName>
    </submittedName>
</protein>
<name>A0ABZ2KD80_9BACT</name>
<dbReference type="InterPro" id="IPR051043">
    <property type="entry name" value="Sulfatase_Mod_Factor_Kinase"/>
</dbReference>
<dbReference type="Gene3D" id="3.90.1580.10">
    <property type="entry name" value="paralog of FGE (formylglycine-generating enzyme)"/>
    <property type="match status" value="1"/>
</dbReference>
<dbReference type="InterPro" id="IPR005532">
    <property type="entry name" value="SUMF_dom"/>
</dbReference>
<accession>A0ABZ2KD80</accession>
<evidence type="ECO:0000313" key="2">
    <source>
        <dbReference type="EMBL" id="WXA96630.1"/>
    </source>
</evidence>
<dbReference type="PANTHER" id="PTHR23150">
    <property type="entry name" value="SULFATASE MODIFYING FACTOR 1, 2"/>
    <property type="match status" value="1"/>
</dbReference>
<feature type="domain" description="Sulfatase-modifying factor enzyme-like" evidence="1">
    <location>
        <begin position="31"/>
        <end position="286"/>
    </location>
</feature>
<reference evidence="2 3" key="1">
    <citation type="submission" date="2021-12" db="EMBL/GenBank/DDBJ databases">
        <title>Discovery of the Pendulisporaceae a myxobacterial family with distinct sporulation behavior and unique specialized metabolism.</title>
        <authorList>
            <person name="Garcia R."/>
            <person name="Popoff A."/>
            <person name="Bader C.D."/>
            <person name="Loehr J."/>
            <person name="Walesch S."/>
            <person name="Walt C."/>
            <person name="Boldt J."/>
            <person name="Bunk B."/>
            <person name="Haeckl F.J.F.P.J."/>
            <person name="Gunesch A.P."/>
            <person name="Birkelbach J."/>
            <person name="Nuebel U."/>
            <person name="Pietschmann T."/>
            <person name="Bach T."/>
            <person name="Mueller R."/>
        </authorList>
    </citation>
    <scope>NUCLEOTIDE SEQUENCE [LARGE SCALE GENOMIC DNA]</scope>
    <source>
        <strain evidence="2 3">MSr12523</strain>
    </source>
</reference>
<evidence type="ECO:0000313" key="3">
    <source>
        <dbReference type="Proteomes" id="UP001379533"/>
    </source>
</evidence>
<dbReference type="EMBL" id="CP089982">
    <property type="protein sequence ID" value="WXA96630.1"/>
    <property type="molecule type" value="Genomic_DNA"/>
</dbReference>
<keyword evidence="3" id="KW-1185">Reference proteome</keyword>
<dbReference type="InterPro" id="IPR016187">
    <property type="entry name" value="CTDL_fold"/>
</dbReference>
<organism evidence="2 3">
    <name type="scientific">Pendulispora brunnea</name>
    <dbReference type="NCBI Taxonomy" id="2905690"/>
    <lineage>
        <taxon>Bacteria</taxon>
        <taxon>Pseudomonadati</taxon>
        <taxon>Myxococcota</taxon>
        <taxon>Myxococcia</taxon>
        <taxon>Myxococcales</taxon>
        <taxon>Sorangiineae</taxon>
        <taxon>Pendulisporaceae</taxon>
        <taxon>Pendulispora</taxon>
    </lineage>
</organism>
<evidence type="ECO:0000259" key="1">
    <source>
        <dbReference type="Pfam" id="PF03781"/>
    </source>
</evidence>
<dbReference type="SUPFAM" id="SSF56436">
    <property type="entry name" value="C-type lectin-like"/>
    <property type="match status" value="1"/>
</dbReference>
<gene>
    <name evidence="2" type="ORF">LZC95_07250</name>
</gene>